<evidence type="ECO:0000313" key="2">
    <source>
        <dbReference type="EMBL" id="CAD9304171.1"/>
    </source>
</evidence>
<feature type="compositionally biased region" description="Low complexity" evidence="1">
    <location>
        <begin position="77"/>
        <end position="94"/>
    </location>
</feature>
<accession>A0A7S1VLY5</accession>
<dbReference type="EMBL" id="HBGK01044498">
    <property type="protein sequence ID" value="CAD9304171.1"/>
    <property type="molecule type" value="Transcribed_RNA"/>
</dbReference>
<feature type="compositionally biased region" description="Basic residues" evidence="1">
    <location>
        <begin position="95"/>
        <end position="108"/>
    </location>
</feature>
<name>A0A7S1VLY5_9STRA</name>
<gene>
    <name evidence="2" type="ORF">GOCE00092_LOCUS23365</name>
</gene>
<reference evidence="2" key="1">
    <citation type="submission" date="2021-01" db="EMBL/GenBank/DDBJ databases">
        <authorList>
            <person name="Corre E."/>
            <person name="Pelletier E."/>
            <person name="Niang G."/>
            <person name="Scheremetjew M."/>
            <person name="Finn R."/>
            <person name="Kale V."/>
            <person name="Holt S."/>
            <person name="Cochrane G."/>
            <person name="Meng A."/>
            <person name="Brown T."/>
            <person name="Cohen L."/>
        </authorList>
    </citation>
    <scope>NUCLEOTIDE SEQUENCE</scope>
    <source>
        <strain evidence="2">CCMP 410</strain>
    </source>
</reference>
<dbReference type="SUPFAM" id="SSF48452">
    <property type="entry name" value="TPR-like"/>
    <property type="match status" value="1"/>
</dbReference>
<organism evidence="2">
    <name type="scientific">Grammatophora oceanica</name>
    <dbReference type="NCBI Taxonomy" id="210454"/>
    <lineage>
        <taxon>Eukaryota</taxon>
        <taxon>Sar</taxon>
        <taxon>Stramenopiles</taxon>
        <taxon>Ochrophyta</taxon>
        <taxon>Bacillariophyta</taxon>
        <taxon>Fragilariophyceae</taxon>
        <taxon>Fragilariophycidae</taxon>
        <taxon>Rhabdonematales</taxon>
        <taxon>Grammatophoraceae</taxon>
        <taxon>Grammatophora</taxon>
    </lineage>
</organism>
<evidence type="ECO:0000256" key="1">
    <source>
        <dbReference type="SAM" id="MobiDB-lite"/>
    </source>
</evidence>
<feature type="region of interest" description="Disordered" evidence="1">
    <location>
        <begin position="77"/>
        <end position="157"/>
    </location>
</feature>
<sequence length="322" mass="35697">MSSSAVTATTGFLDLNNEGVRRLSDGEYEEAAKLFHKAFSLLKAATTRRNDRTTRTDTTRPAVAIDFPSVELIPAHTSAATETTTSAASANGSARRGRAAMRPKRQTTHRGGEEKDDVDEYASSSGGDSRKRQRLETVDTRESVKRQHQRKNCPGASVECEPLGRPLWLEQTQDRRRSVLFTAGSSILYNYAYTLHRMGTQHEGCPDGDASPRSSYFRRQAMSVYSKVFRLCGKRRCPVVQWLCCHNLQQLIHTEMQVTKAADAEEIVAKLSLRYQSLETRKVLILRALFSVGVRSDILYLSVLSLLGLGGNERPDSPAAAA</sequence>
<dbReference type="InterPro" id="IPR011990">
    <property type="entry name" value="TPR-like_helical_dom_sf"/>
</dbReference>
<feature type="compositionally biased region" description="Basic and acidic residues" evidence="1">
    <location>
        <begin position="128"/>
        <end position="145"/>
    </location>
</feature>
<dbReference type="AlphaFoldDB" id="A0A7S1VLY5"/>
<protein>
    <submittedName>
        <fullName evidence="2">Uncharacterized protein</fullName>
    </submittedName>
</protein>
<proteinExistence type="predicted"/>